<keyword evidence="3" id="KW-1185">Reference proteome</keyword>
<comment type="caution">
    <text evidence="2">The sequence shown here is derived from an EMBL/GenBank/DDBJ whole genome shotgun (WGS) entry which is preliminary data.</text>
</comment>
<name>A0A9P6MFJ2_9FUNG</name>
<gene>
    <name evidence="2" type="ORF">BGZ65_006843</name>
</gene>
<accession>A0A9P6MFJ2</accession>
<dbReference type="AlphaFoldDB" id="A0A9P6MFJ2"/>
<proteinExistence type="predicted"/>
<evidence type="ECO:0000313" key="2">
    <source>
        <dbReference type="EMBL" id="KAF9997591.1"/>
    </source>
</evidence>
<dbReference type="OrthoDB" id="2422218at2759"/>
<organism evidence="2 3">
    <name type="scientific">Modicella reniformis</name>
    <dbReference type="NCBI Taxonomy" id="1440133"/>
    <lineage>
        <taxon>Eukaryota</taxon>
        <taxon>Fungi</taxon>
        <taxon>Fungi incertae sedis</taxon>
        <taxon>Mucoromycota</taxon>
        <taxon>Mortierellomycotina</taxon>
        <taxon>Mortierellomycetes</taxon>
        <taxon>Mortierellales</taxon>
        <taxon>Mortierellaceae</taxon>
        <taxon>Modicella</taxon>
    </lineage>
</organism>
<feature type="region of interest" description="Disordered" evidence="1">
    <location>
        <begin position="67"/>
        <end position="99"/>
    </location>
</feature>
<evidence type="ECO:0000313" key="3">
    <source>
        <dbReference type="Proteomes" id="UP000749646"/>
    </source>
</evidence>
<dbReference type="EMBL" id="JAAAHW010000979">
    <property type="protein sequence ID" value="KAF9997591.1"/>
    <property type="molecule type" value="Genomic_DNA"/>
</dbReference>
<dbReference type="Proteomes" id="UP000749646">
    <property type="component" value="Unassembled WGS sequence"/>
</dbReference>
<sequence length="125" mass="14103">MTLTVSQNGQEANLCALCRKVMHNHFPHVCAADMDSDAVNSRPEGSSQEEEHCWVDFEERNEKLVGGFPPKDPDHTPEVFPISPLLRKPEGAEDVEDDGRFKVSVHVEHDKKKQAQLEPEADQKE</sequence>
<protein>
    <submittedName>
        <fullName evidence="2">Uncharacterized protein</fullName>
    </submittedName>
</protein>
<reference evidence="2" key="1">
    <citation type="journal article" date="2020" name="Fungal Divers.">
        <title>Resolving the Mortierellaceae phylogeny through synthesis of multi-gene phylogenetics and phylogenomics.</title>
        <authorList>
            <person name="Vandepol N."/>
            <person name="Liber J."/>
            <person name="Desiro A."/>
            <person name="Na H."/>
            <person name="Kennedy M."/>
            <person name="Barry K."/>
            <person name="Grigoriev I.V."/>
            <person name="Miller A.N."/>
            <person name="O'Donnell K."/>
            <person name="Stajich J.E."/>
            <person name="Bonito G."/>
        </authorList>
    </citation>
    <scope>NUCLEOTIDE SEQUENCE</scope>
    <source>
        <strain evidence="2">MES-2147</strain>
    </source>
</reference>
<evidence type="ECO:0000256" key="1">
    <source>
        <dbReference type="SAM" id="MobiDB-lite"/>
    </source>
</evidence>